<dbReference type="AlphaFoldDB" id="A0A5B9D8R6"/>
<evidence type="ECO:0000313" key="2">
    <source>
        <dbReference type="Proteomes" id="UP000321408"/>
    </source>
</evidence>
<evidence type="ECO:0000313" key="1">
    <source>
        <dbReference type="EMBL" id="QEE15482.1"/>
    </source>
</evidence>
<reference evidence="1 2" key="2">
    <citation type="journal article" date="2024" name="Int. J. Syst. Evol. Microbiol.">
        <title>Promethearchaeum syntrophicum gen. nov., sp. nov., an anaerobic, obligately syntrophic archaeon, the first isolate of the lineage 'Asgard' archaea, and proposal of the new archaeal phylum Promethearchaeota phyl. nov. and kingdom Promethearchaeati regn. nov.</title>
        <authorList>
            <person name="Imachi H."/>
            <person name="Nobu M.K."/>
            <person name="Kato S."/>
            <person name="Takaki Y."/>
            <person name="Miyazaki M."/>
            <person name="Miyata M."/>
            <person name="Ogawara M."/>
            <person name="Saito Y."/>
            <person name="Sakai S."/>
            <person name="Tahara Y.O."/>
            <person name="Takano Y."/>
            <person name="Tasumi E."/>
            <person name="Uematsu K."/>
            <person name="Yoshimura T."/>
            <person name="Itoh T."/>
            <person name="Ohkuma M."/>
            <person name="Takai K."/>
        </authorList>
    </citation>
    <scope>NUCLEOTIDE SEQUENCE [LARGE SCALE GENOMIC DNA]</scope>
    <source>
        <strain evidence="1 2">MK-D1</strain>
    </source>
</reference>
<accession>A0A5B9D8R6</accession>
<dbReference type="Proteomes" id="UP000321408">
    <property type="component" value="Chromosome"/>
</dbReference>
<dbReference type="RefSeq" id="WP_147662391.1">
    <property type="nucleotide sequence ID" value="NZ_CP042905.2"/>
</dbReference>
<gene>
    <name evidence="1" type="ORF">DSAG12_01308</name>
</gene>
<name>A0A5B9D8R6_9ARCH</name>
<sequence length="779" mass="89705">MKIYFPTPLIFAESDPSELLKYAHSIGMIALNNDKELVMVREIYYPSIWNSFYSQIKTINISKINIKKNPIEDPSSISMIGDEIEKGLRYIISKGYIFLGLLYFDSEVLDPQICEEHSWFRKRDLAFKNMLSKYQIRGISPKLNGNYIESGFIGRGEDFFKFKDRNFQQISQSTTIFRGSMNGIAGLYQDHLQFTILSQNITQGKEIPELIFDKIGKQTLERLVKTKKFFPALGFRFDYGIDSFKQLPNNIWSSIELIPKYSNNIKKFLSYLKSQIQNIKSPFPLIDLESPFDIDKLNTEIEEKPTLSVDDLLKGPKLVKSTEKIALKKPIIKPAPMKLHKVDLPTPIIEQQDEIEKKPQINIIKPPVPKVPLKLIEEISDEEISTPEKYEDIFNKPSVEIFEKKDEMIIDGEISKDILRNATDFIESDFGSPIDPLNMNEDTITNDLLASLNAMSELDKLAQKDEAISRIFYPPRALFSYSNKEGMEIGGCTVLVSMGVGREISMLTEFAKDQTWAVFDNEIDEGNPQIKFIIPKEGTFIDEPEDLERIIHNGFINIKRNNHVFLGICEINGNGFETNSFETELEMKTEDLIKLNEIYLDRIKTITYPPLVEDKWIEIHYIGNEKTIEFLTNPSSVGILDIAYDTINDMRYSKGKLSGIICVDEEAAYFFILTTNFDNLSTENPNNSIDYENLSKMYELIEASKDTTKLTPVSWCQIGFGFQAFQNVPLWFDVKDGSIMEIVKENYNKYIKGILNTKEREDELRIKIESEFPDINKKE</sequence>
<proteinExistence type="predicted"/>
<dbReference type="KEGG" id="psyt:DSAG12_01308"/>
<protein>
    <submittedName>
        <fullName evidence="1">Uncharacterized protein</fullName>
    </submittedName>
</protein>
<reference evidence="1 2" key="1">
    <citation type="journal article" date="2020" name="Nature">
        <title>Isolation of an archaeon at the prokaryote-eukaryote interface.</title>
        <authorList>
            <person name="Imachi H."/>
            <person name="Nobu M.K."/>
            <person name="Nakahara N."/>
            <person name="Morono Y."/>
            <person name="Ogawara M."/>
            <person name="Takaki Y."/>
            <person name="Takano Y."/>
            <person name="Uematsu K."/>
            <person name="Ikuta T."/>
            <person name="Ito M."/>
            <person name="Matsui Y."/>
            <person name="Miyazaki M."/>
            <person name="Murata K."/>
            <person name="Saito Y."/>
            <person name="Sakai S."/>
            <person name="Song C."/>
            <person name="Tasumi E."/>
            <person name="Yamanaka Y."/>
            <person name="Yamaguchi T."/>
            <person name="Kamagata Y."/>
            <person name="Tamaki H."/>
            <person name="Takai K."/>
        </authorList>
    </citation>
    <scope>NUCLEOTIDE SEQUENCE [LARGE SCALE GENOMIC DNA]</scope>
    <source>
        <strain evidence="1 2">MK-D1</strain>
    </source>
</reference>
<keyword evidence="2" id="KW-1185">Reference proteome</keyword>
<dbReference type="EMBL" id="CP042905">
    <property type="protein sequence ID" value="QEE15482.1"/>
    <property type="molecule type" value="Genomic_DNA"/>
</dbReference>
<dbReference type="GeneID" id="41329301"/>
<organism evidence="1 2">
    <name type="scientific">Promethearchaeum syntrophicum</name>
    <dbReference type="NCBI Taxonomy" id="2594042"/>
    <lineage>
        <taxon>Archaea</taxon>
        <taxon>Promethearchaeati</taxon>
        <taxon>Promethearchaeota</taxon>
        <taxon>Promethearchaeia</taxon>
        <taxon>Promethearchaeales</taxon>
        <taxon>Promethearchaeaceae</taxon>
        <taxon>Promethearchaeum</taxon>
    </lineage>
</organism>